<dbReference type="Proteomes" id="UP000095728">
    <property type="component" value="Unassembled WGS sequence"/>
</dbReference>
<comment type="similarity">
    <text evidence="1">Belongs to the SEC6 family.</text>
</comment>
<dbReference type="FunCoup" id="A0A1E5RAS4">
    <property type="interactions" value="268"/>
</dbReference>
<accession>A0A1E5RAS4</accession>
<evidence type="ECO:0000256" key="3">
    <source>
        <dbReference type="ARBA" id="ARBA00022483"/>
    </source>
</evidence>
<evidence type="ECO:0000256" key="1">
    <source>
        <dbReference type="ARBA" id="ARBA00009447"/>
    </source>
</evidence>
<dbReference type="Pfam" id="PF06046">
    <property type="entry name" value="Sec6"/>
    <property type="match status" value="1"/>
</dbReference>
<dbReference type="Gene3D" id="1.10.357.70">
    <property type="entry name" value="Exocyst complex component Sec6, C-terminal domain"/>
    <property type="match status" value="1"/>
</dbReference>
<dbReference type="STRING" id="56408.A0A1E5RAS4"/>
<evidence type="ECO:0000313" key="5">
    <source>
        <dbReference type="Proteomes" id="UP000095728"/>
    </source>
</evidence>
<keyword evidence="3" id="KW-0268">Exocytosis</keyword>
<keyword evidence="2" id="KW-0813">Transport</keyword>
<protein>
    <submittedName>
        <fullName evidence="4">Exocyst complex component SEC6</fullName>
    </submittedName>
</protein>
<sequence length="874" mass="100855">MVYEEYALSKINNLLKDENALKNIKEIKEHLIKEKSTLDFRLKSVSDKNRASVNNGLQELDDSQKYVKRLKKKITEMTKLSQESTKSIERYDVIKKITKLQTIMEQTTGIYEKIVQFGDLVDNVTAMIDTEFENNQNDTLATGVPQLLMIHHQLTVARDFSEQCDVLGQISTDDVQTHLPRIFRNLESAITKFNQLFQLITNDLLELLTTKNYSLIIRFFKILEFEEKEDLKIQAIRTIVCLREKELEASKIRKISDSDSDIDVSLRNSTNNSHKRTSKIKDRLLKIKNTEEQQESANLQNKTTLSSGAVHLEEEEYNTPSDKALAEEILNGTITSRVYPRNYKKLFLDYLSEEIDLVFKRCWDHFEQEEQNTFAILNGLDWINGELFGIKRIFPLYCPAALPIFHIYFQVYYKNLNKIFTDLVNSEPETSMILNILDFDKEFFKFLNKELECSKEEIDGATSLLGDTAKQQLLDDYLNLILQKMQEWINNLEQSEFEIFKERKQPPQSDSENLLYLDSTKTCFQMFTQQVEVAADSGQVKILLGVVESFCKLLIDRQNKWILLINSEVNHWLDFTHQLENNPVLATMNKQEQAEYIAKNNSTDAPKLATPCSGGLIEYLIAVANDQMKAADYAVAISTKFGELVSKSNSRIINDHIEGTLDGFASVAKTNTNGLLRIIFDDLVIPYKEIFSKSWYTGNQAHQIRDTLNEYLTDISDQMNPYVFSTFIENVIEKTILQYLNALKYAHHFKTKNGKFVDKLQDDASIFFKMFCEHVSPEDLQTVVSDKFKFLEYFLELCVYPVSDIPTIWTSLLTKFHDCPMLLLGAILKCRKDVDSSASKQIMSQCLAIKTERSKQMAAEIDIGPTFLSDFNLN</sequence>
<evidence type="ECO:0000313" key="4">
    <source>
        <dbReference type="EMBL" id="OEJ83971.1"/>
    </source>
</evidence>
<reference evidence="5" key="1">
    <citation type="journal article" date="2016" name="Genome Announc.">
        <title>Genome sequences of three species of Hanseniaspora isolated from spontaneous wine fermentations.</title>
        <authorList>
            <person name="Sternes P.R."/>
            <person name="Lee D."/>
            <person name="Kutyna D.R."/>
            <person name="Borneman A.R."/>
        </authorList>
    </citation>
    <scope>NUCLEOTIDE SEQUENCE [LARGE SCALE GENOMIC DNA]</scope>
    <source>
        <strain evidence="5">AWRI3579</strain>
    </source>
</reference>
<dbReference type="InterPro" id="IPR042532">
    <property type="entry name" value="EXOC3/Sec6_C"/>
</dbReference>
<name>A0A1E5RAS4_9ASCO</name>
<dbReference type="EMBL" id="LPNM01000008">
    <property type="protein sequence ID" value="OEJ83971.1"/>
    <property type="molecule type" value="Genomic_DNA"/>
</dbReference>
<dbReference type="PANTHER" id="PTHR21292:SF1">
    <property type="entry name" value="EXOCYST COMPLEX COMPONENT 3"/>
    <property type="match status" value="1"/>
</dbReference>
<dbReference type="GO" id="GO:0000145">
    <property type="term" value="C:exocyst"/>
    <property type="evidence" value="ECO:0007669"/>
    <property type="project" value="InterPro"/>
</dbReference>
<dbReference type="PANTHER" id="PTHR21292">
    <property type="entry name" value="EXOCYST COMPLEX COMPONENT SEC6-RELATED"/>
    <property type="match status" value="1"/>
</dbReference>
<dbReference type="AlphaFoldDB" id="A0A1E5RAS4"/>
<dbReference type="GO" id="GO:0000149">
    <property type="term" value="F:SNARE binding"/>
    <property type="evidence" value="ECO:0007669"/>
    <property type="project" value="TreeGrafter"/>
</dbReference>
<proteinExistence type="inferred from homology"/>
<keyword evidence="5" id="KW-1185">Reference proteome</keyword>
<dbReference type="GO" id="GO:0006887">
    <property type="term" value="P:exocytosis"/>
    <property type="evidence" value="ECO:0007669"/>
    <property type="project" value="UniProtKB-KW"/>
</dbReference>
<organism evidence="4 5">
    <name type="scientific">Hanseniaspora osmophila</name>
    <dbReference type="NCBI Taxonomy" id="56408"/>
    <lineage>
        <taxon>Eukaryota</taxon>
        <taxon>Fungi</taxon>
        <taxon>Dikarya</taxon>
        <taxon>Ascomycota</taxon>
        <taxon>Saccharomycotina</taxon>
        <taxon>Saccharomycetes</taxon>
        <taxon>Saccharomycodales</taxon>
        <taxon>Saccharomycodaceae</taxon>
        <taxon>Hanseniaspora</taxon>
    </lineage>
</organism>
<evidence type="ECO:0000256" key="2">
    <source>
        <dbReference type="ARBA" id="ARBA00022448"/>
    </source>
</evidence>
<dbReference type="InParanoid" id="A0A1E5RAS4"/>
<dbReference type="InterPro" id="IPR010326">
    <property type="entry name" value="EXOC3/Sec6"/>
</dbReference>
<comment type="caution">
    <text evidence="4">The sequence shown here is derived from an EMBL/GenBank/DDBJ whole genome shotgun (WGS) entry which is preliminary data.</text>
</comment>
<dbReference type="Gene3D" id="1.10.357.50">
    <property type="match status" value="1"/>
</dbReference>
<dbReference type="OrthoDB" id="190098at2759"/>
<dbReference type="GO" id="GO:0051601">
    <property type="term" value="P:exocyst localization"/>
    <property type="evidence" value="ECO:0007669"/>
    <property type="project" value="TreeGrafter"/>
</dbReference>
<gene>
    <name evidence="4" type="ORF">AWRI3579_g2863</name>
</gene>
<feature type="unsure residue" description="I or L" evidence="4">
    <location>
        <position position="822"/>
    </location>
</feature>